<dbReference type="Pfam" id="PF01041">
    <property type="entry name" value="DegT_DnrJ_EryC1"/>
    <property type="match status" value="1"/>
</dbReference>
<accession>A0A0P7D4K9</accession>
<dbReference type="GO" id="GO:0008483">
    <property type="term" value="F:transaminase activity"/>
    <property type="evidence" value="ECO:0007669"/>
    <property type="project" value="TreeGrafter"/>
</dbReference>
<dbReference type="Gene3D" id="3.90.1150.10">
    <property type="entry name" value="Aspartate Aminotransferase, domain 1"/>
    <property type="match status" value="1"/>
</dbReference>
<evidence type="ECO:0000256" key="1">
    <source>
        <dbReference type="ARBA" id="ARBA00022898"/>
    </source>
</evidence>
<dbReference type="EMBL" id="LJTC01000007">
    <property type="protein sequence ID" value="KPM83386.1"/>
    <property type="molecule type" value="Genomic_DNA"/>
</dbReference>
<dbReference type="AlphaFoldDB" id="A0A0P7D4K9"/>
<reference evidence="4 5" key="1">
    <citation type="submission" date="2015-09" db="EMBL/GenBank/DDBJ databases">
        <title>Draft Genome Sequence of Pseudoalteromonas lipolytica UCD-48B.</title>
        <authorList>
            <person name="Krusor M."/>
            <person name="Coil D.A."/>
            <person name="Lang J.M."/>
            <person name="Eisen J.A."/>
            <person name="Alexiev A."/>
        </authorList>
    </citation>
    <scope>NUCLEOTIDE SEQUENCE [LARGE SCALE GENOMIC DNA]</scope>
    <source>
        <strain evidence="4 5">UCD-48B</strain>
    </source>
</reference>
<gene>
    <name evidence="4" type="ORF">AOG27_12165</name>
</gene>
<protein>
    <submittedName>
        <fullName evidence="4">Perosamine synthetase</fullName>
    </submittedName>
</protein>
<dbReference type="Proteomes" id="UP000050378">
    <property type="component" value="Unassembled WGS sequence"/>
</dbReference>
<evidence type="ECO:0000313" key="5">
    <source>
        <dbReference type="Proteomes" id="UP000050378"/>
    </source>
</evidence>
<evidence type="ECO:0000256" key="2">
    <source>
        <dbReference type="ARBA" id="ARBA00037999"/>
    </source>
</evidence>
<dbReference type="PANTHER" id="PTHR30244:SF34">
    <property type="entry name" value="DTDP-4-AMINO-4,6-DIDEOXYGALACTOSE TRANSAMINASE"/>
    <property type="match status" value="1"/>
</dbReference>
<comment type="similarity">
    <text evidence="2 3">Belongs to the DegT/DnrJ/EryC1 family.</text>
</comment>
<dbReference type="Gene3D" id="3.40.640.10">
    <property type="entry name" value="Type I PLP-dependent aspartate aminotransferase-like (Major domain)"/>
    <property type="match status" value="1"/>
</dbReference>
<keyword evidence="1 3" id="KW-0663">Pyridoxal phosphate</keyword>
<name>A0A0P7D4K9_9GAMM</name>
<dbReference type="PATRIC" id="fig|570156.3.peg.3520"/>
<dbReference type="InterPro" id="IPR015421">
    <property type="entry name" value="PyrdxlP-dep_Trfase_major"/>
</dbReference>
<organism evidence="4 5">
    <name type="scientific">Pseudoalteromonas lipolytica</name>
    <dbReference type="NCBI Taxonomy" id="570156"/>
    <lineage>
        <taxon>Bacteria</taxon>
        <taxon>Pseudomonadati</taxon>
        <taxon>Pseudomonadota</taxon>
        <taxon>Gammaproteobacteria</taxon>
        <taxon>Alteromonadales</taxon>
        <taxon>Pseudoalteromonadaceae</taxon>
        <taxon>Pseudoalteromonas</taxon>
    </lineage>
</organism>
<dbReference type="GO" id="GO:0000271">
    <property type="term" value="P:polysaccharide biosynthetic process"/>
    <property type="evidence" value="ECO:0007669"/>
    <property type="project" value="TreeGrafter"/>
</dbReference>
<sequence>MGLVELEKELAGYFVRNHAILTRSGSFAIITALKCAGLEQGSKVVMPASCCPIVLFSMQMAGYSVVLADVSLSSLSMEVEQIESVMDDDISAILAVHGYGHFCAIDEIADYAKRKGVILIEDACLAYGGKFKGRPIGSFGDFSVISFGYDKPISQNYGGALMTNCQAFADKARGFLDDNKMAQFSDLIQITHVLEGLKKLDKLTAIRKSNIAFIEQTVSNEKFKRLTYNPELTYWRYPLFIENRERFLNAAKQQNILFTSHYRSLGLLQTQGHYPNAEEIGNKIVNLFVQPATPKTQLTNMVRFINDYRSE</sequence>
<proteinExistence type="inferred from homology"/>
<dbReference type="InterPro" id="IPR000653">
    <property type="entry name" value="DegT/StrS_aminotransferase"/>
</dbReference>
<dbReference type="OrthoDB" id="9804264at2"/>
<comment type="caution">
    <text evidence="4">The sequence shown here is derived from an EMBL/GenBank/DDBJ whole genome shotgun (WGS) entry which is preliminary data.</text>
</comment>
<evidence type="ECO:0000313" key="4">
    <source>
        <dbReference type="EMBL" id="KPM83386.1"/>
    </source>
</evidence>
<dbReference type="PANTHER" id="PTHR30244">
    <property type="entry name" value="TRANSAMINASE"/>
    <property type="match status" value="1"/>
</dbReference>
<dbReference type="InterPro" id="IPR015424">
    <property type="entry name" value="PyrdxlP-dep_Trfase"/>
</dbReference>
<dbReference type="GO" id="GO:0030170">
    <property type="term" value="F:pyridoxal phosphate binding"/>
    <property type="evidence" value="ECO:0007669"/>
    <property type="project" value="TreeGrafter"/>
</dbReference>
<dbReference type="SUPFAM" id="SSF53383">
    <property type="entry name" value="PLP-dependent transferases"/>
    <property type="match status" value="1"/>
</dbReference>
<dbReference type="STRING" id="570156.AOG27_12165"/>
<dbReference type="InterPro" id="IPR015422">
    <property type="entry name" value="PyrdxlP-dep_Trfase_small"/>
</dbReference>
<evidence type="ECO:0000256" key="3">
    <source>
        <dbReference type="RuleBase" id="RU004508"/>
    </source>
</evidence>
<dbReference type="RefSeq" id="WP_054553285.1">
    <property type="nucleotide sequence ID" value="NZ_LJTC01000007.1"/>
</dbReference>